<dbReference type="EMBL" id="KZ508815">
    <property type="protein sequence ID" value="PKU34776.1"/>
    <property type="molecule type" value="Genomic_DNA"/>
</dbReference>
<gene>
    <name evidence="2" type="ORF">llap_14917</name>
</gene>
<feature type="transmembrane region" description="Helical" evidence="1">
    <location>
        <begin position="97"/>
        <end position="118"/>
    </location>
</feature>
<keyword evidence="1" id="KW-0812">Transmembrane</keyword>
<evidence type="ECO:0000256" key="1">
    <source>
        <dbReference type="SAM" id="Phobius"/>
    </source>
</evidence>
<protein>
    <submittedName>
        <fullName evidence="2">Uncharacterized protein</fullName>
    </submittedName>
</protein>
<evidence type="ECO:0000313" key="3">
    <source>
        <dbReference type="Proteomes" id="UP000233556"/>
    </source>
</evidence>
<reference evidence="3" key="1">
    <citation type="submission" date="2017-11" db="EMBL/GenBank/DDBJ databases">
        <authorList>
            <person name="Lima N.C."/>
            <person name="Parody-Merino A.M."/>
            <person name="Battley P.F."/>
            <person name="Fidler A.E."/>
            <person name="Prosdocimi F."/>
        </authorList>
    </citation>
    <scope>NUCLEOTIDE SEQUENCE [LARGE SCALE GENOMIC DNA]</scope>
</reference>
<name>A0A2I0TLV3_LIMLA</name>
<keyword evidence="1" id="KW-1133">Transmembrane helix</keyword>
<evidence type="ECO:0000313" key="2">
    <source>
        <dbReference type="EMBL" id="PKU34776.1"/>
    </source>
</evidence>
<dbReference type="AlphaFoldDB" id="A0A2I0TLV3"/>
<accession>A0A2I0TLV3</accession>
<proteinExistence type="predicted"/>
<keyword evidence="1" id="KW-0472">Membrane</keyword>
<keyword evidence="3" id="KW-1185">Reference proteome</keyword>
<reference evidence="3" key="2">
    <citation type="submission" date="2017-12" db="EMBL/GenBank/DDBJ databases">
        <title>Genome sequence of the Bar-tailed Godwit (Limosa lapponica baueri).</title>
        <authorList>
            <person name="Lima N.C.B."/>
            <person name="Parody-Merino A.M."/>
            <person name="Battley P.F."/>
            <person name="Fidler A.E."/>
            <person name="Prosdocimi F."/>
        </authorList>
    </citation>
    <scope>NUCLEOTIDE SEQUENCE [LARGE SCALE GENOMIC DNA]</scope>
</reference>
<dbReference type="Proteomes" id="UP000233556">
    <property type="component" value="Unassembled WGS sequence"/>
</dbReference>
<sequence length="122" mass="13147">MEGWSGVTKGDIDEILNSGIVLGGLRRGNKLHNSRRVIKQGCSNLELGGRVSVLDPPSKSLSPWDSSKYFTEVVEHAGFPGVQQEDPAIHNIEVVRFLTLILGISYGIFVNALVGLAYSPVG</sequence>
<organism evidence="2 3">
    <name type="scientific">Limosa lapponica baueri</name>
    <dbReference type="NCBI Taxonomy" id="1758121"/>
    <lineage>
        <taxon>Eukaryota</taxon>
        <taxon>Metazoa</taxon>
        <taxon>Chordata</taxon>
        <taxon>Craniata</taxon>
        <taxon>Vertebrata</taxon>
        <taxon>Euteleostomi</taxon>
        <taxon>Archelosauria</taxon>
        <taxon>Archosauria</taxon>
        <taxon>Dinosauria</taxon>
        <taxon>Saurischia</taxon>
        <taxon>Theropoda</taxon>
        <taxon>Coelurosauria</taxon>
        <taxon>Aves</taxon>
        <taxon>Neognathae</taxon>
        <taxon>Neoaves</taxon>
        <taxon>Charadriiformes</taxon>
        <taxon>Scolopacidae</taxon>
        <taxon>Limosa</taxon>
    </lineage>
</organism>